<keyword evidence="3" id="KW-0998">Cell outer membrane</keyword>
<name>A0A7V4XQI0_9BACT</name>
<dbReference type="InterPro" id="IPR036942">
    <property type="entry name" value="Beta-barrel_TonB_sf"/>
</dbReference>
<comment type="caution">
    <text evidence="6">The sequence shown here is derived from an EMBL/GenBank/DDBJ whole genome shotgun (WGS) entry which is preliminary data.</text>
</comment>
<evidence type="ECO:0000313" key="6">
    <source>
        <dbReference type="EMBL" id="HGY93318.1"/>
    </source>
</evidence>
<dbReference type="Pfam" id="PF25183">
    <property type="entry name" value="OMP_b-brl_4"/>
    <property type="match status" value="1"/>
</dbReference>
<comment type="subcellular location">
    <subcellularLocation>
        <location evidence="1">Cell outer membrane</location>
    </subcellularLocation>
</comment>
<keyword evidence="4" id="KW-0732">Signal</keyword>
<evidence type="ECO:0000259" key="5">
    <source>
        <dbReference type="Pfam" id="PF25183"/>
    </source>
</evidence>
<protein>
    <recommendedName>
        <fullName evidence="5">TonB-dependent transporter Oar-like beta-barrel domain-containing protein</fullName>
    </recommendedName>
</protein>
<feature type="chain" id="PRO_5031114779" description="TonB-dependent transporter Oar-like beta-barrel domain-containing protein" evidence="4">
    <location>
        <begin position="30"/>
        <end position="1219"/>
    </location>
</feature>
<dbReference type="SUPFAM" id="SSF49452">
    <property type="entry name" value="Starch-binding domain-like"/>
    <property type="match status" value="1"/>
</dbReference>
<dbReference type="SUPFAM" id="SSF56935">
    <property type="entry name" value="Porins"/>
    <property type="match status" value="1"/>
</dbReference>
<evidence type="ECO:0000256" key="4">
    <source>
        <dbReference type="SAM" id="SignalP"/>
    </source>
</evidence>
<gene>
    <name evidence="6" type="ORF">ENW50_01305</name>
</gene>
<evidence type="ECO:0000256" key="3">
    <source>
        <dbReference type="ARBA" id="ARBA00023237"/>
    </source>
</evidence>
<accession>A0A7V4XQI0</accession>
<evidence type="ECO:0000256" key="1">
    <source>
        <dbReference type="ARBA" id="ARBA00004442"/>
    </source>
</evidence>
<dbReference type="InterPro" id="IPR057601">
    <property type="entry name" value="Oar-like_b-barrel"/>
</dbReference>
<dbReference type="InterPro" id="IPR013784">
    <property type="entry name" value="Carb-bd-like_fold"/>
</dbReference>
<feature type="signal peptide" evidence="4">
    <location>
        <begin position="1"/>
        <end position="29"/>
    </location>
</feature>
<dbReference type="AlphaFoldDB" id="A0A7V4XQI0"/>
<dbReference type="GO" id="GO:0030246">
    <property type="term" value="F:carbohydrate binding"/>
    <property type="evidence" value="ECO:0007669"/>
    <property type="project" value="InterPro"/>
</dbReference>
<evidence type="ECO:0000256" key="2">
    <source>
        <dbReference type="ARBA" id="ARBA00023136"/>
    </source>
</evidence>
<reference evidence="6" key="1">
    <citation type="journal article" date="2020" name="mSystems">
        <title>Genome- and Community-Level Interaction Insights into Carbon Utilization and Element Cycling Functions of Hydrothermarchaeota in Hydrothermal Sediment.</title>
        <authorList>
            <person name="Zhou Z."/>
            <person name="Liu Y."/>
            <person name="Xu W."/>
            <person name="Pan J."/>
            <person name="Luo Z.H."/>
            <person name="Li M."/>
        </authorList>
    </citation>
    <scope>NUCLEOTIDE SEQUENCE [LARGE SCALE GENOMIC DNA]</scope>
    <source>
        <strain evidence="6">SpSt-855</strain>
    </source>
</reference>
<dbReference type="Pfam" id="PF13620">
    <property type="entry name" value="CarboxypepD_reg"/>
    <property type="match status" value="1"/>
</dbReference>
<dbReference type="Gene3D" id="2.60.40.1120">
    <property type="entry name" value="Carboxypeptidase-like, regulatory domain"/>
    <property type="match status" value="1"/>
</dbReference>
<dbReference type="Gene3D" id="2.40.170.20">
    <property type="entry name" value="TonB-dependent receptor, beta-barrel domain"/>
    <property type="match status" value="1"/>
</dbReference>
<sequence length="1219" mass="130551">MKPDVQLARCARTALCTLLLCLFSAAAFGQAGRGAISGTVTDPSGAVIPGAKVTLTNSATHVVQSTTANASGDFGFLSLNPGTYSLRASASGFVTVVHERIPVSVDQTTNVDLALHLGSVTQVVTVTGSEGLTASTNSTVGQLINAATMDRVPLLTRDVYDLVQLSPGVTPANGAPNSSNSQAISSITSGRPGIDVSSYTINGAVQGSVYYMVDGSPIGVAENNAGVILPAMVLPEDDVEETRVETQNTPATYQSGGAGVISLATKAGGSQFHGDIFDVTRPDVLASNEYFNKQGQLSGGMPNTPPSFHRYQEGGSLGGPILRRKLFFFGDYEATQQALFDGSNFFTVPTSAERTGDFSNDNFTIYDPLLPDNADGTRQPFANNIISHPNPIALKFLSEMPKCNYPNPATCDSDPNGDVNNYYMPGTDPSTAQKFDVRLDWAKSEKQHIFGRYSFAHLTSALVNAFNNMWDPFYAQNITNAHNFLLADDYTFNSNTVLQLRYSFTRHDENQTGDPRQTGFDITSLGFPASLAAQENYKTLPYVIFNDVGGGVGGTANYDTFQYASENHDFIANLTRIQGKHQLSFGFEYLKRYLNVGQPPAPSGAYYFDVSATDQSVASGVGGSDFASFLVGMGTAPGTESVNFTKDLFVAESNPYYGAFVQDTYHALKNFTITAGLRWDVFVGRNERHNRLEYFDPNAQGNDNGVGFTGAEIYVNSHNRSPFTTNLKDFGPRLGFTWQPLTHVVMRGGAGIYYGPSPEMVANGSLDSDGFSSVTNWNATCLNADGNTVYNGTSGCVGAAPGSPAPSDTGIYSLSNPFPNGVVPVLISPPTGLNNNLGQTINTVLHSERTPTTYNYNLGLEYQFPRGVVLSVGYVGSHGLFLPFGQIDLNTLSLETIRKYGAALCVDTSNPDCQMVPNQWAATQPATNANYGSSTVPLWVALQQYPQFGNGSYGSGNGVLINGDPIGSSEYNSLQAKLQKRLTNHFTMLVGYTWAKLMTNDGNPPLGFVGSHGGAPQDTQDLQYEWSVSPQDVKYQLTAEASYDLPVGKGRAVQLGKLGDAFAGGWTVNGIAYISSGIPIASPTVGAGISYFNQRADLNCDPSKGAPRNATTWFTPACFSIPSSPFVPGSAPAYLDHMRTMGARNLDLSLYKSFSLGGDRNLRIEVSSYNVTNYAQLGMPNVPTITAVQTQPSVAQTFGQITSTVNTPRQFQFGARFKF</sequence>
<proteinExistence type="predicted"/>
<organism evidence="6">
    <name type="scientific">Acidobacterium capsulatum</name>
    <dbReference type="NCBI Taxonomy" id="33075"/>
    <lineage>
        <taxon>Bacteria</taxon>
        <taxon>Pseudomonadati</taxon>
        <taxon>Acidobacteriota</taxon>
        <taxon>Terriglobia</taxon>
        <taxon>Terriglobales</taxon>
        <taxon>Acidobacteriaceae</taxon>
        <taxon>Acidobacterium</taxon>
    </lineage>
</organism>
<dbReference type="EMBL" id="DTKL01000010">
    <property type="protein sequence ID" value="HGY93318.1"/>
    <property type="molecule type" value="Genomic_DNA"/>
</dbReference>
<keyword evidence="2" id="KW-0472">Membrane</keyword>
<dbReference type="GO" id="GO:0009279">
    <property type="term" value="C:cell outer membrane"/>
    <property type="evidence" value="ECO:0007669"/>
    <property type="project" value="UniProtKB-SubCell"/>
</dbReference>
<feature type="domain" description="TonB-dependent transporter Oar-like beta-barrel" evidence="5">
    <location>
        <begin position="264"/>
        <end position="1212"/>
    </location>
</feature>